<accession>A0A538TM11</accession>
<evidence type="ECO:0000313" key="1">
    <source>
        <dbReference type="EMBL" id="TMQ64662.1"/>
    </source>
</evidence>
<reference evidence="1 2" key="1">
    <citation type="journal article" date="2019" name="Nat. Microbiol.">
        <title>Mediterranean grassland soil C-N compound turnover is dependent on rainfall and depth, and is mediated by genomically divergent microorganisms.</title>
        <authorList>
            <person name="Diamond S."/>
            <person name="Andeer P.F."/>
            <person name="Li Z."/>
            <person name="Crits-Christoph A."/>
            <person name="Burstein D."/>
            <person name="Anantharaman K."/>
            <person name="Lane K.R."/>
            <person name="Thomas B.C."/>
            <person name="Pan C."/>
            <person name="Northen T.R."/>
            <person name="Banfield J.F."/>
        </authorList>
    </citation>
    <scope>NUCLEOTIDE SEQUENCE [LARGE SCALE GENOMIC DNA]</scope>
    <source>
        <strain evidence="1">WS_9</strain>
    </source>
</reference>
<dbReference type="Proteomes" id="UP000317691">
    <property type="component" value="Unassembled WGS sequence"/>
</dbReference>
<protein>
    <submittedName>
        <fullName evidence="1">Uncharacterized protein</fullName>
    </submittedName>
</protein>
<dbReference type="EMBL" id="VBOZ01000017">
    <property type="protein sequence ID" value="TMQ64662.1"/>
    <property type="molecule type" value="Genomic_DNA"/>
</dbReference>
<comment type="caution">
    <text evidence="1">The sequence shown here is derived from an EMBL/GenBank/DDBJ whole genome shotgun (WGS) entry which is preliminary data.</text>
</comment>
<dbReference type="Gene3D" id="3.40.50.10610">
    <property type="entry name" value="ABC-type transport auxiliary lipoprotein component"/>
    <property type="match status" value="1"/>
</dbReference>
<name>A0A538TM11_UNCEI</name>
<gene>
    <name evidence="1" type="ORF">E6K79_06350</name>
</gene>
<sequence length="224" mass="24976">MSTHGMKHRYVLPTALAVLLLASVGAKEEKKEPVPERPIRVAIMPIVNGSPEIGATKIMEDILRDQLKDVPTERATFLKPSDTERLLSDRNALDRAYALNDRWSKYGTLDTTAVAGLDSLLVVDAILCVGVSEWENVRVNVVGRGQSNTTVGLRFALYDLKSLKKTWSKDPRETRFAQEVDPTSGSVTYDETGYIQSRKATEPPRFEDVAGDLVRAAFKKFPRR</sequence>
<organism evidence="1 2">
    <name type="scientific">Eiseniibacteriota bacterium</name>
    <dbReference type="NCBI Taxonomy" id="2212470"/>
    <lineage>
        <taxon>Bacteria</taxon>
        <taxon>Candidatus Eiseniibacteriota</taxon>
    </lineage>
</organism>
<proteinExistence type="predicted"/>
<dbReference type="AlphaFoldDB" id="A0A538TM11"/>
<evidence type="ECO:0000313" key="2">
    <source>
        <dbReference type="Proteomes" id="UP000317691"/>
    </source>
</evidence>